<reference evidence="3" key="1">
    <citation type="submission" date="2019-04" db="EMBL/GenBank/DDBJ databases">
        <title>Friends and foes A comparative genomics study of 23 Aspergillus species from section Flavi.</title>
        <authorList>
            <consortium name="DOE Joint Genome Institute"/>
            <person name="Kjaerbolling I."/>
            <person name="Vesth T."/>
            <person name="Frisvad J.C."/>
            <person name="Nybo J.L."/>
            <person name="Theobald S."/>
            <person name="Kildgaard S."/>
            <person name="Isbrandt T."/>
            <person name="Kuo A."/>
            <person name="Sato A."/>
            <person name="Lyhne E.K."/>
            <person name="Kogle M.E."/>
            <person name="Wiebenga A."/>
            <person name="Kun R.S."/>
            <person name="Lubbers R.J."/>
            <person name="Makela M.R."/>
            <person name="Barry K."/>
            <person name="Chovatia M."/>
            <person name="Clum A."/>
            <person name="Daum C."/>
            <person name="Haridas S."/>
            <person name="He G."/>
            <person name="LaButti K."/>
            <person name="Lipzen A."/>
            <person name="Mondo S."/>
            <person name="Riley R."/>
            <person name="Salamov A."/>
            <person name="Simmons B.A."/>
            <person name="Magnuson J.K."/>
            <person name="Henrissat B."/>
            <person name="Mortensen U.H."/>
            <person name="Larsen T.O."/>
            <person name="Devries R.P."/>
            <person name="Grigoriev I.V."/>
            <person name="Machida M."/>
            <person name="Baker S.E."/>
            <person name="Andersen M.R."/>
        </authorList>
    </citation>
    <scope>NUCLEOTIDE SEQUENCE [LARGE SCALE GENOMIC DNA]</scope>
    <source>
        <strain evidence="3">CBS 121.62</strain>
    </source>
</reference>
<dbReference type="Proteomes" id="UP000325434">
    <property type="component" value="Unassembled WGS sequence"/>
</dbReference>
<feature type="signal peptide" evidence="2">
    <location>
        <begin position="1"/>
        <end position="37"/>
    </location>
</feature>
<evidence type="ECO:0000256" key="2">
    <source>
        <dbReference type="SAM" id="SignalP"/>
    </source>
</evidence>
<feature type="chain" id="PRO_5024855525" evidence="2">
    <location>
        <begin position="38"/>
        <end position="72"/>
    </location>
</feature>
<feature type="compositionally biased region" description="Polar residues" evidence="1">
    <location>
        <begin position="62"/>
        <end position="72"/>
    </location>
</feature>
<gene>
    <name evidence="3" type="ORF">BDV35DRAFT_1463</name>
</gene>
<protein>
    <submittedName>
        <fullName evidence="3">Uncharacterized protein</fullName>
    </submittedName>
</protein>
<feature type="region of interest" description="Disordered" evidence="1">
    <location>
        <begin position="36"/>
        <end position="72"/>
    </location>
</feature>
<evidence type="ECO:0000313" key="3">
    <source>
        <dbReference type="EMBL" id="KAB8253230.1"/>
    </source>
</evidence>
<name>A0A5N6HIS6_ASPFL</name>
<dbReference type="AlphaFoldDB" id="A0A5N6HIS6"/>
<proteinExistence type="predicted"/>
<evidence type="ECO:0000256" key="1">
    <source>
        <dbReference type="SAM" id="MobiDB-lite"/>
    </source>
</evidence>
<keyword evidence="2" id="KW-0732">Signal</keyword>
<sequence>MLPHMNLSAFTASSKITLLSFDVLFLVSLFLSSPSSPIQTGPSLACHNGRQENPVRHDAQKSTRNQNSPAKS</sequence>
<organism evidence="3">
    <name type="scientific">Aspergillus flavus</name>
    <dbReference type="NCBI Taxonomy" id="5059"/>
    <lineage>
        <taxon>Eukaryota</taxon>
        <taxon>Fungi</taxon>
        <taxon>Dikarya</taxon>
        <taxon>Ascomycota</taxon>
        <taxon>Pezizomycotina</taxon>
        <taxon>Eurotiomycetes</taxon>
        <taxon>Eurotiomycetidae</taxon>
        <taxon>Eurotiales</taxon>
        <taxon>Aspergillaceae</taxon>
        <taxon>Aspergillus</taxon>
        <taxon>Aspergillus subgen. Circumdati</taxon>
    </lineage>
</organism>
<feature type="compositionally biased region" description="Basic and acidic residues" evidence="1">
    <location>
        <begin position="49"/>
        <end position="61"/>
    </location>
</feature>
<accession>A0A5N6HIS6</accession>
<dbReference type="EMBL" id="ML734551">
    <property type="protein sequence ID" value="KAB8253230.1"/>
    <property type="molecule type" value="Genomic_DNA"/>
</dbReference>